<dbReference type="Gene3D" id="3.40.50.300">
    <property type="entry name" value="P-loop containing nucleotide triphosphate hydrolases"/>
    <property type="match status" value="1"/>
</dbReference>
<name>A0A4V1IUS3_9FUNG</name>
<dbReference type="InterPro" id="IPR027417">
    <property type="entry name" value="P-loop_NTPase"/>
</dbReference>
<dbReference type="Proteomes" id="UP000274922">
    <property type="component" value="Unassembled WGS sequence"/>
</dbReference>
<sequence>MPPAASSRKSAPQKLQVCLVGDSAAGKTAMANHLAEIAGSLSTSYTPTQGCRVLEFDTRVVPAGKTRETSVAIELWDLSGQKRYAACWPVLVPHPHAVIYVSAPPEATTATGAAAPNTLVNPRWLQLYPDVAPEQQAIFAQHDGHRAAQDGIRVARVDLRNPESIAEAFHSVIARAV</sequence>
<proteinExistence type="predicted"/>
<keyword evidence="2" id="KW-1185">Reference proteome</keyword>
<dbReference type="AlphaFoldDB" id="A0A4V1IUS3"/>
<dbReference type="SUPFAM" id="SSF52540">
    <property type="entry name" value="P-loop containing nucleoside triphosphate hydrolases"/>
    <property type="match status" value="1"/>
</dbReference>
<evidence type="ECO:0008006" key="3">
    <source>
        <dbReference type="Google" id="ProtNLM"/>
    </source>
</evidence>
<reference evidence="2" key="1">
    <citation type="journal article" date="2018" name="Nat. Microbiol.">
        <title>Leveraging single-cell genomics to expand the fungal tree of life.</title>
        <authorList>
            <person name="Ahrendt S.R."/>
            <person name="Quandt C.A."/>
            <person name="Ciobanu D."/>
            <person name="Clum A."/>
            <person name="Salamov A."/>
            <person name="Andreopoulos B."/>
            <person name="Cheng J.F."/>
            <person name="Woyke T."/>
            <person name="Pelin A."/>
            <person name="Henrissat B."/>
            <person name="Reynolds N.K."/>
            <person name="Benny G.L."/>
            <person name="Smith M.E."/>
            <person name="James T.Y."/>
            <person name="Grigoriev I.V."/>
        </authorList>
    </citation>
    <scope>NUCLEOTIDE SEQUENCE [LARGE SCALE GENOMIC DNA]</scope>
    <source>
        <strain evidence="2">ATCC 52028</strain>
    </source>
</reference>
<dbReference type="PRINTS" id="PR00449">
    <property type="entry name" value="RASTRNSFRMNG"/>
</dbReference>
<dbReference type="OrthoDB" id="275177at2759"/>
<organism evidence="1 2">
    <name type="scientific">Caulochytrium protostelioides</name>
    <dbReference type="NCBI Taxonomy" id="1555241"/>
    <lineage>
        <taxon>Eukaryota</taxon>
        <taxon>Fungi</taxon>
        <taxon>Fungi incertae sedis</taxon>
        <taxon>Chytridiomycota</taxon>
        <taxon>Chytridiomycota incertae sedis</taxon>
        <taxon>Chytridiomycetes</taxon>
        <taxon>Caulochytriales</taxon>
        <taxon>Caulochytriaceae</taxon>
        <taxon>Caulochytrium</taxon>
    </lineage>
</organism>
<evidence type="ECO:0000313" key="2">
    <source>
        <dbReference type="Proteomes" id="UP000274922"/>
    </source>
</evidence>
<dbReference type="STRING" id="1555241.A0A4V1IUS3"/>
<dbReference type="Pfam" id="PF08477">
    <property type="entry name" value="Roc"/>
    <property type="match status" value="1"/>
</dbReference>
<gene>
    <name evidence="1" type="ORF">CXG81DRAFT_25771</name>
</gene>
<protein>
    <recommendedName>
        <fullName evidence="3">P-loop containing nucleoside triphosphate hydrolase protein</fullName>
    </recommendedName>
</protein>
<evidence type="ECO:0000313" key="1">
    <source>
        <dbReference type="EMBL" id="RKP01559.1"/>
    </source>
</evidence>
<dbReference type="EMBL" id="ML014168">
    <property type="protein sequence ID" value="RKP01559.1"/>
    <property type="molecule type" value="Genomic_DNA"/>
</dbReference>
<accession>A0A4V1IUS3</accession>